<organism evidence="7 8">
    <name type="scientific">Peptoclostridium acidaminophilum DSM 3953</name>
    <dbReference type="NCBI Taxonomy" id="1286171"/>
    <lineage>
        <taxon>Bacteria</taxon>
        <taxon>Bacillati</taxon>
        <taxon>Bacillota</taxon>
        <taxon>Clostridia</taxon>
        <taxon>Peptostreptococcales</taxon>
        <taxon>Peptoclostridiaceae</taxon>
        <taxon>Peptoclostridium</taxon>
    </lineage>
</organism>
<keyword evidence="3 6" id="KW-0812">Transmembrane</keyword>
<dbReference type="PATRIC" id="fig|1286171.3.peg.1589"/>
<gene>
    <name evidence="7" type="ORF">EAL2_c16380</name>
</gene>
<evidence type="ECO:0000313" key="7">
    <source>
        <dbReference type="EMBL" id="AHM56933.1"/>
    </source>
</evidence>
<keyword evidence="8" id="KW-1185">Reference proteome</keyword>
<dbReference type="EMBL" id="CP007452">
    <property type="protein sequence ID" value="AHM56933.1"/>
    <property type="molecule type" value="Genomic_DNA"/>
</dbReference>
<dbReference type="GO" id="GO:0016020">
    <property type="term" value="C:membrane"/>
    <property type="evidence" value="ECO:0007669"/>
    <property type="project" value="UniProtKB-SubCell"/>
</dbReference>
<dbReference type="PANTHER" id="PTHR30093:SF44">
    <property type="entry name" value="TYPE II SECRETION SYSTEM CORE PROTEIN G"/>
    <property type="match status" value="1"/>
</dbReference>
<evidence type="ECO:0008006" key="9">
    <source>
        <dbReference type="Google" id="ProtNLM"/>
    </source>
</evidence>
<dbReference type="KEGG" id="eac:EAL2_c16380"/>
<dbReference type="InterPro" id="IPR012902">
    <property type="entry name" value="N_methyl_site"/>
</dbReference>
<keyword evidence="2" id="KW-0488">Methylation</keyword>
<accession>W8TGH3</accession>
<dbReference type="PANTHER" id="PTHR30093">
    <property type="entry name" value="GENERAL SECRETION PATHWAY PROTEIN G"/>
    <property type="match status" value="1"/>
</dbReference>
<dbReference type="Pfam" id="PF07963">
    <property type="entry name" value="N_methyl"/>
    <property type="match status" value="1"/>
</dbReference>
<keyword evidence="5 6" id="KW-0472">Membrane</keyword>
<dbReference type="PROSITE" id="PS00409">
    <property type="entry name" value="PROKAR_NTER_METHYL"/>
    <property type="match status" value="1"/>
</dbReference>
<dbReference type="InterPro" id="IPR045584">
    <property type="entry name" value="Pilin-like"/>
</dbReference>
<dbReference type="eggNOG" id="COG2165">
    <property type="taxonomic scope" value="Bacteria"/>
</dbReference>
<proteinExistence type="predicted"/>
<evidence type="ECO:0000313" key="8">
    <source>
        <dbReference type="Proteomes" id="UP000019591"/>
    </source>
</evidence>
<dbReference type="OrthoDB" id="1819208at2"/>
<evidence type="ECO:0000256" key="6">
    <source>
        <dbReference type="SAM" id="Phobius"/>
    </source>
</evidence>
<dbReference type="Proteomes" id="UP000019591">
    <property type="component" value="Chromosome"/>
</dbReference>
<dbReference type="STRING" id="1286171.EAL2_c16380"/>
<evidence type="ECO:0000256" key="5">
    <source>
        <dbReference type="ARBA" id="ARBA00023136"/>
    </source>
</evidence>
<evidence type="ECO:0000256" key="2">
    <source>
        <dbReference type="ARBA" id="ARBA00022481"/>
    </source>
</evidence>
<reference evidence="7 8" key="1">
    <citation type="journal article" date="2014" name="Genome Announc.">
        <title>Complete Genome Sequence of Amino Acid-Utilizing Eubacterium acidaminophilum al-2 (DSM 3953).</title>
        <authorList>
            <person name="Poehlein A."/>
            <person name="Andreesen J.R."/>
            <person name="Daniel R."/>
        </authorList>
    </citation>
    <scope>NUCLEOTIDE SEQUENCE [LARGE SCALE GENOMIC DNA]</scope>
    <source>
        <strain evidence="7 8">DSM 3953</strain>
    </source>
</reference>
<keyword evidence="4 6" id="KW-1133">Transmembrane helix</keyword>
<evidence type="ECO:0000256" key="4">
    <source>
        <dbReference type="ARBA" id="ARBA00022989"/>
    </source>
</evidence>
<sequence length="130" mass="14057">MKTINKILKSKKGFTLIELVVVIAVLGMIAVVAVPKIAGITAKAKTASDGQTIAVLNEAVERYIAESGKDIPADNDTAEEVITFLSTQQESKYGPYIKKGNYTYDKDGNVELPSKEEKAAFSDGEFAKKK</sequence>
<dbReference type="Gene3D" id="3.30.700.10">
    <property type="entry name" value="Glycoprotein, Type 4 Pilin"/>
    <property type="match status" value="1"/>
</dbReference>
<evidence type="ECO:0000256" key="3">
    <source>
        <dbReference type="ARBA" id="ARBA00022692"/>
    </source>
</evidence>
<name>W8TGH3_PEPAC</name>
<feature type="transmembrane region" description="Helical" evidence="6">
    <location>
        <begin position="12"/>
        <end position="34"/>
    </location>
</feature>
<dbReference type="AlphaFoldDB" id="W8TGH3"/>
<evidence type="ECO:0000256" key="1">
    <source>
        <dbReference type="ARBA" id="ARBA00004167"/>
    </source>
</evidence>
<comment type="subcellular location">
    <subcellularLocation>
        <location evidence="1">Membrane</location>
        <topology evidence="1">Single-pass membrane protein</topology>
    </subcellularLocation>
</comment>
<dbReference type="SUPFAM" id="SSF54523">
    <property type="entry name" value="Pili subunits"/>
    <property type="match status" value="1"/>
</dbReference>
<dbReference type="NCBIfam" id="TIGR02532">
    <property type="entry name" value="IV_pilin_GFxxxE"/>
    <property type="match status" value="1"/>
</dbReference>
<dbReference type="RefSeq" id="WP_025435906.1">
    <property type="nucleotide sequence ID" value="NZ_CP007452.1"/>
</dbReference>
<dbReference type="HOGENOM" id="CLU_1934854_0_0_9"/>
<protein>
    <recommendedName>
        <fullName evidence="9">Prepilin-type N-terminal cleavage/methylation domain-containing protein</fullName>
    </recommendedName>
</protein>